<evidence type="ECO:0000313" key="9">
    <source>
        <dbReference type="EMBL" id="PUZ28207.1"/>
    </source>
</evidence>
<evidence type="ECO:0000256" key="5">
    <source>
        <dbReference type="ARBA" id="ARBA00023125"/>
    </source>
</evidence>
<dbReference type="Gene3D" id="1.10.132.120">
    <property type="match status" value="1"/>
</dbReference>
<keyword evidence="10" id="KW-1185">Reference proteome</keyword>
<accession>A0A2T7BKK6</accession>
<dbReference type="AlphaFoldDB" id="A0A2T7BKK6"/>
<sequence length="359" mass="41299">MEVLQDPVALAHAAKLRYVHANKPGFTRVKENGEMRYLDQEGKEITDEETLHRIRGLVLPPAWEQVWICPYANGHLQATGIDAAGRKQYRYHSRWAQVRNETKYHRLLRFGEVLPRLRTQLKHNLRHRKLDKEKVIAIALSVMEETMIRVGNSAYEKLYGSHGLTTLHNKHVIIQGSKAFFHFKGKKGVEHKIELKHSTLARLLQKVKEIPGQDLFQYYCEDGEHRCLDSGEVNDYLHQHTGEDFTAKDFRTWAGTLHAMNLLADLAPFQSAAECKRNVVGIIDGVAAKLGNTRAVSKKYYIHPQILSSYENGSLDPYLELLRLQRDKPARGALHNDEKILLLFLKDLAREKPRRRHAA</sequence>
<comment type="similarity">
    <text evidence="2">Belongs to the type IB topoisomerase family.</text>
</comment>
<dbReference type="Pfam" id="PF01028">
    <property type="entry name" value="Topoisom_I"/>
    <property type="match status" value="1"/>
</dbReference>
<dbReference type="InterPro" id="IPR014711">
    <property type="entry name" value="TopoI_cat_a-hlx-sub_euk"/>
</dbReference>
<dbReference type="OrthoDB" id="9778962at2"/>
<dbReference type="InterPro" id="IPR035447">
    <property type="entry name" value="DNA_topo_I_N_sf"/>
</dbReference>
<dbReference type="Gene3D" id="3.30.66.10">
    <property type="entry name" value="DNA topoisomerase I domain"/>
    <property type="match status" value="1"/>
</dbReference>
<dbReference type="InterPro" id="IPR049331">
    <property type="entry name" value="Top1B_N_bact"/>
</dbReference>
<keyword evidence="4" id="KW-0799">Topoisomerase</keyword>
<keyword evidence="6 9" id="KW-0413">Isomerase</keyword>
<evidence type="ECO:0000313" key="10">
    <source>
        <dbReference type="Proteomes" id="UP000244450"/>
    </source>
</evidence>
<dbReference type="SUPFAM" id="SSF56349">
    <property type="entry name" value="DNA breaking-rejoining enzymes"/>
    <property type="match status" value="1"/>
</dbReference>
<name>A0A2T7BKK6_9BACT</name>
<dbReference type="EC" id="5.6.2.1" evidence="3"/>
<dbReference type="GO" id="GO:0003677">
    <property type="term" value="F:DNA binding"/>
    <property type="evidence" value="ECO:0007669"/>
    <property type="project" value="UniProtKB-KW"/>
</dbReference>
<dbReference type="PRINTS" id="PR00416">
    <property type="entry name" value="EUTPISMRASEI"/>
</dbReference>
<dbReference type="EMBL" id="QCYK01000001">
    <property type="protein sequence ID" value="PUZ28207.1"/>
    <property type="molecule type" value="Genomic_DNA"/>
</dbReference>
<reference evidence="9 10" key="1">
    <citation type="submission" date="2018-04" db="EMBL/GenBank/DDBJ databases">
        <title>Chitinophaga fuyangensis sp. nov., isolated from soil in a chemical factory.</title>
        <authorList>
            <person name="Chen K."/>
        </authorList>
    </citation>
    <scope>NUCLEOTIDE SEQUENCE [LARGE SCALE GENOMIC DNA]</scope>
    <source>
        <strain evidence="9 10">LY-1</strain>
    </source>
</reference>
<dbReference type="GO" id="GO:0003917">
    <property type="term" value="F:DNA topoisomerase type I (single strand cut, ATP-independent) activity"/>
    <property type="evidence" value="ECO:0007669"/>
    <property type="project" value="UniProtKB-EC"/>
</dbReference>
<dbReference type="InterPro" id="IPR013500">
    <property type="entry name" value="TopoI_cat_euk"/>
</dbReference>
<evidence type="ECO:0000256" key="6">
    <source>
        <dbReference type="ARBA" id="ARBA00023235"/>
    </source>
</evidence>
<dbReference type="InterPro" id="IPR001631">
    <property type="entry name" value="TopoI"/>
</dbReference>
<evidence type="ECO:0000259" key="7">
    <source>
        <dbReference type="Pfam" id="PF01028"/>
    </source>
</evidence>
<evidence type="ECO:0000256" key="2">
    <source>
        <dbReference type="ARBA" id="ARBA00006645"/>
    </source>
</evidence>
<dbReference type="Gene3D" id="3.90.15.10">
    <property type="entry name" value="Topoisomerase I, Chain A, domain 3"/>
    <property type="match status" value="1"/>
</dbReference>
<comment type="catalytic activity">
    <reaction evidence="1">
        <text>ATP-independent breakage of single-stranded DNA, followed by passage and rejoining.</text>
        <dbReference type="EC" id="5.6.2.1"/>
    </reaction>
</comment>
<keyword evidence="5" id="KW-0238">DNA-binding</keyword>
<protein>
    <recommendedName>
        <fullName evidence="3">DNA topoisomerase</fullName>
        <ecNumber evidence="3">5.6.2.1</ecNumber>
    </recommendedName>
</protein>
<organism evidence="9 10">
    <name type="scientific">Chitinophaga parva</name>
    <dbReference type="NCBI Taxonomy" id="2169414"/>
    <lineage>
        <taxon>Bacteria</taxon>
        <taxon>Pseudomonadati</taxon>
        <taxon>Bacteroidota</taxon>
        <taxon>Chitinophagia</taxon>
        <taxon>Chitinophagales</taxon>
        <taxon>Chitinophagaceae</taxon>
        <taxon>Chitinophaga</taxon>
    </lineage>
</organism>
<feature type="domain" description="DNA topoisomerase IB N-terminal" evidence="8">
    <location>
        <begin position="36"/>
        <end position="82"/>
    </location>
</feature>
<dbReference type="GO" id="GO:0006265">
    <property type="term" value="P:DNA topological change"/>
    <property type="evidence" value="ECO:0007669"/>
    <property type="project" value="InterPro"/>
</dbReference>
<dbReference type="PROSITE" id="PS52038">
    <property type="entry name" value="TOPO_IB_2"/>
    <property type="match status" value="1"/>
</dbReference>
<evidence type="ECO:0000256" key="3">
    <source>
        <dbReference type="ARBA" id="ARBA00012891"/>
    </source>
</evidence>
<feature type="domain" description="DNA topoisomerase I catalytic core eukaryotic-type" evidence="7">
    <location>
        <begin position="93"/>
        <end position="311"/>
    </location>
</feature>
<dbReference type="Proteomes" id="UP000244450">
    <property type="component" value="Unassembled WGS sequence"/>
</dbReference>
<evidence type="ECO:0000256" key="1">
    <source>
        <dbReference type="ARBA" id="ARBA00000213"/>
    </source>
</evidence>
<proteinExistence type="inferred from homology"/>
<evidence type="ECO:0000256" key="4">
    <source>
        <dbReference type="ARBA" id="ARBA00023029"/>
    </source>
</evidence>
<dbReference type="Pfam" id="PF21338">
    <property type="entry name" value="Top1B_N_bact"/>
    <property type="match status" value="1"/>
</dbReference>
<gene>
    <name evidence="9" type="ORF">DCC81_01620</name>
</gene>
<dbReference type="SUPFAM" id="SSF55869">
    <property type="entry name" value="DNA topoisomerase I domain"/>
    <property type="match status" value="1"/>
</dbReference>
<evidence type="ECO:0000259" key="8">
    <source>
        <dbReference type="Pfam" id="PF21338"/>
    </source>
</evidence>
<comment type="caution">
    <text evidence="9">The sequence shown here is derived from an EMBL/GenBank/DDBJ whole genome shotgun (WGS) entry which is preliminary data.</text>
</comment>
<dbReference type="InterPro" id="IPR011010">
    <property type="entry name" value="DNA_brk_join_enz"/>
</dbReference>